<feature type="signal peptide" evidence="9">
    <location>
        <begin position="1"/>
        <end position="17"/>
    </location>
</feature>
<dbReference type="InterPro" id="IPR001245">
    <property type="entry name" value="Ser-Thr/Tyr_kinase_cat_dom"/>
</dbReference>
<evidence type="ECO:0000256" key="7">
    <source>
        <dbReference type="SAM" id="MobiDB-lite"/>
    </source>
</evidence>
<feature type="binding site" evidence="6">
    <location>
        <position position="863"/>
    </location>
    <ligand>
        <name>ATP</name>
        <dbReference type="ChEBI" id="CHEBI:30616"/>
    </ligand>
</feature>
<evidence type="ECO:0000256" key="3">
    <source>
        <dbReference type="ARBA" id="ARBA00022741"/>
    </source>
</evidence>
<dbReference type="PROSITE" id="PS50011">
    <property type="entry name" value="PROTEIN_KINASE_DOM"/>
    <property type="match status" value="1"/>
</dbReference>
<keyword evidence="3 6" id="KW-0547">Nucleotide-binding</keyword>
<dbReference type="GO" id="GO:0005524">
    <property type="term" value="F:ATP binding"/>
    <property type="evidence" value="ECO:0007669"/>
    <property type="project" value="UniProtKB-UniRule"/>
</dbReference>
<sequence>MSGWRNACAMLLAVAHGFVPPRAFVDAGEVLMMAKSGVLWESNLSSATALEFEKVSDPLIVDAAVGRVNAVVAGATGDEMFVGGSFDGVGGASIENVAKWTGSSWEAIGSGVYSVFALAYDDARGILYAGGSRWMVNDACVAMYDFNNVGTGWSELGSSCDGDWSVKSLALDPTSGHLYAAGDFTTIGGVSANRVAKWDGTSWTALGTGLNDDASSIIFDNTNGVLYAGGSFTTAGGVSTHQVALWNGATWSSLGTRSSSTYSAAYSLALSTAGTLYVGGRYLSASSTPSIQSWNGATWTNINTDYGRIDTLAIDVTTGHLYAGGSFTTIGGVAASRVAKWDGASWSAVGAGADSSGEVYAITQTKSNKMCIGGEFQRVSTTPASSLFLWNPSTSSYPKVFTDVITTFISVRVMIDTPYPGYVYVGGIFITMQGVAARGVARWDGTSWSALGAGISGTVEALAYDSSNNVLYVGGTFSLAGSTIVSNIAKWDGASWSSVGSSVGANDAVRDLHYDSTTNTLYAGGAFYSIGGVSANGVAKWDGVSWSAFGSGVGGDVYAIAYDSVNSVLYAGGTVSSAGGVSVNKIARWDGTSWSSLGAGVDSYVYSLAYDATNQYLYVVGRFLNAGTVATSGVAKWDGTSWSAVGLGIGIAGISSRIIYDAANAKLYASSDKVYKWDGLTWISYSTSASTIALVDSRYSARSLSSTPNVPPTSSTPPTPPTSSTPPTPSTPNASTGSSDANSSAGTAIYGAIAGAILGPSTLFSVLYFFAKPMLRRFLLRVGLRRLADALVPENLNTSVNELTSKVKDIQMFMAKQKLPRLTDTTPIIERNDVVLDAQGILGAGGYGAVFKGTFKSTQVAIKTMFAQAGTQEMQVPRAAVESMRKEALIMCTLNHPNIVKVFGIVPEVAWIVMEYCPRGSLSELLANDAMDISDREKLRFASEIATGVAYLHLPGISIVHGDLKSANVLIAADGSSRLCDFGMSHAKNRSKTLTMAAHAKDKGHALTIAWSAPELFADKEKDTRTDVYALAVTLWEIFERRTPFGYMPEAAVVTQVLSGVRPTFKETPSDAQSLITLSWAHDPKTRIDASQVAFAFTRMYDASATETGPAQPP</sequence>
<dbReference type="InterPro" id="IPR008271">
    <property type="entry name" value="Ser/Thr_kinase_AS"/>
</dbReference>
<keyword evidence="8" id="KW-0472">Membrane</keyword>
<dbReference type="SMART" id="SM00220">
    <property type="entry name" value="S_TKc"/>
    <property type="match status" value="1"/>
</dbReference>
<dbReference type="Gene3D" id="1.10.510.10">
    <property type="entry name" value="Transferase(Phosphotransferase) domain 1"/>
    <property type="match status" value="1"/>
</dbReference>
<gene>
    <name evidence="11" type="ORF">OMED0930_LOCUS5394</name>
</gene>
<organism evidence="11">
    <name type="scientific">Ostreococcus mediterraneus</name>
    <dbReference type="NCBI Taxonomy" id="1486918"/>
    <lineage>
        <taxon>Eukaryota</taxon>
        <taxon>Viridiplantae</taxon>
        <taxon>Chlorophyta</taxon>
        <taxon>Mamiellophyceae</taxon>
        <taxon>Mamiellales</taxon>
        <taxon>Bathycoccaceae</taxon>
        <taxon>Ostreococcus</taxon>
    </lineage>
</organism>
<evidence type="ECO:0000256" key="8">
    <source>
        <dbReference type="SAM" id="Phobius"/>
    </source>
</evidence>
<feature type="domain" description="Protein kinase" evidence="10">
    <location>
        <begin position="836"/>
        <end position="1098"/>
    </location>
</feature>
<reference evidence="11" key="1">
    <citation type="submission" date="2021-01" db="EMBL/GenBank/DDBJ databases">
        <authorList>
            <person name="Corre E."/>
            <person name="Pelletier E."/>
            <person name="Niang G."/>
            <person name="Scheremetjew M."/>
            <person name="Finn R."/>
            <person name="Kale V."/>
            <person name="Holt S."/>
            <person name="Cochrane G."/>
            <person name="Meng A."/>
            <person name="Brown T."/>
            <person name="Cohen L."/>
        </authorList>
    </citation>
    <scope>NUCLEOTIDE SEQUENCE</scope>
    <source>
        <strain evidence="11">Clade-D-RCC1621</strain>
    </source>
</reference>
<dbReference type="EMBL" id="HBFO01007669">
    <property type="protein sequence ID" value="CAD8814277.1"/>
    <property type="molecule type" value="Transcribed_RNA"/>
</dbReference>
<keyword evidence="1" id="KW-0723">Serine/threonine-protein kinase</keyword>
<keyword evidence="2" id="KW-0808">Transferase</keyword>
<dbReference type="PANTHER" id="PTHR44329">
    <property type="entry name" value="SERINE/THREONINE-PROTEIN KINASE TNNI3K-RELATED"/>
    <property type="match status" value="1"/>
</dbReference>
<proteinExistence type="predicted"/>
<feature type="compositionally biased region" description="Pro residues" evidence="7">
    <location>
        <begin position="709"/>
        <end position="730"/>
    </location>
</feature>
<protein>
    <recommendedName>
        <fullName evidence="10">Protein kinase domain-containing protein</fullName>
    </recommendedName>
</protein>
<keyword evidence="4" id="KW-0418">Kinase</keyword>
<dbReference type="PROSITE" id="PS00107">
    <property type="entry name" value="PROTEIN_KINASE_ATP"/>
    <property type="match status" value="1"/>
</dbReference>
<feature type="compositionally biased region" description="Low complexity" evidence="7">
    <location>
        <begin position="731"/>
        <end position="741"/>
    </location>
</feature>
<dbReference type="AlphaFoldDB" id="A0A7S0Z8T4"/>
<evidence type="ECO:0000256" key="6">
    <source>
        <dbReference type="PROSITE-ProRule" id="PRU10141"/>
    </source>
</evidence>
<dbReference type="SUPFAM" id="SSF56112">
    <property type="entry name" value="Protein kinase-like (PK-like)"/>
    <property type="match status" value="1"/>
</dbReference>
<dbReference type="InterPro" id="IPR051681">
    <property type="entry name" value="Ser/Thr_Kinases-Pseudokinases"/>
</dbReference>
<dbReference type="SUPFAM" id="SSF101908">
    <property type="entry name" value="Putative isomerase YbhE"/>
    <property type="match status" value="1"/>
</dbReference>
<keyword evidence="8" id="KW-1133">Transmembrane helix</keyword>
<evidence type="ECO:0000256" key="9">
    <source>
        <dbReference type="SAM" id="SignalP"/>
    </source>
</evidence>
<dbReference type="Pfam" id="PF07714">
    <property type="entry name" value="PK_Tyr_Ser-Thr"/>
    <property type="match status" value="1"/>
</dbReference>
<dbReference type="InterPro" id="IPR000719">
    <property type="entry name" value="Prot_kinase_dom"/>
</dbReference>
<keyword evidence="5 6" id="KW-0067">ATP-binding</keyword>
<name>A0A7S0Z8T4_9CHLO</name>
<keyword evidence="9" id="KW-0732">Signal</keyword>
<evidence type="ECO:0000256" key="5">
    <source>
        <dbReference type="ARBA" id="ARBA00022840"/>
    </source>
</evidence>
<feature type="region of interest" description="Disordered" evidence="7">
    <location>
        <begin position="703"/>
        <end position="741"/>
    </location>
</feature>
<keyword evidence="8" id="KW-0812">Transmembrane</keyword>
<accession>A0A7S0Z8T4</accession>
<dbReference type="SUPFAM" id="SSF63829">
    <property type="entry name" value="Calcium-dependent phosphotriesterase"/>
    <property type="match status" value="1"/>
</dbReference>
<feature type="chain" id="PRO_5030808175" description="Protein kinase domain-containing protein" evidence="9">
    <location>
        <begin position="18"/>
        <end position="1114"/>
    </location>
</feature>
<evidence type="ECO:0000256" key="4">
    <source>
        <dbReference type="ARBA" id="ARBA00022777"/>
    </source>
</evidence>
<dbReference type="GO" id="GO:0004674">
    <property type="term" value="F:protein serine/threonine kinase activity"/>
    <property type="evidence" value="ECO:0007669"/>
    <property type="project" value="UniProtKB-KW"/>
</dbReference>
<evidence type="ECO:0000256" key="2">
    <source>
        <dbReference type="ARBA" id="ARBA00022679"/>
    </source>
</evidence>
<dbReference type="InterPro" id="IPR011009">
    <property type="entry name" value="Kinase-like_dom_sf"/>
</dbReference>
<dbReference type="PROSITE" id="PS00108">
    <property type="entry name" value="PROTEIN_KINASE_ST"/>
    <property type="match status" value="1"/>
</dbReference>
<evidence type="ECO:0000256" key="1">
    <source>
        <dbReference type="ARBA" id="ARBA00022527"/>
    </source>
</evidence>
<evidence type="ECO:0000259" key="10">
    <source>
        <dbReference type="PROSITE" id="PS50011"/>
    </source>
</evidence>
<dbReference type="InterPro" id="IPR017441">
    <property type="entry name" value="Protein_kinase_ATP_BS"/>
</dbReference>
<evidence type="ECO:0000313" key="11">
    <source>
        <dbReference type="EMBL" id="CAD8814277.1"/>
    </source>
</evidence>
<feature type="transmembrane region" description="Helical" evidence="8">
    <location>
        <begin position="748"/>
        <end position="771"/>
    </location>
</feature>